<dbReference type="SMART" id="SM00028">
    <property type="entry name" value="TPR"/>
    <property type="match status" value="21"/>
</dbReference>
<proteinExistence type="inferred from homology"/>
<keyword evidence="11" id="KW-1185">Reference proteome</keyword>
<dbReference type="InterPro" id="IPR011990">
    <property type="entry name" value="TPR-like_helical_dom_sf"/>
</dbReference>
<sequence>MPRHASKLNKLSAALLSSVFLMAGLSACSNNESTATLLAEAKQYQQKGDLKAAMIQLKNAVAKSPEDGEARMQLGMLHLEVGDAVSADKELRKARSLGVDAGRVLPLLGKANMQRGQAQAVLEDITAEQAKGSAPLLTLRGDALLVAGKPDEAKAAFDAALAVDPNSGAALLGLARHAMRSGDKIVAETFLAQALAKDPKNPDVWMAQGTVHRMDGKQDEAIAAYNEVLKLKPNHRDAFIEKAYVEIARGKFPEAKAAIEGAEKAAPGNLLVTYTRALYEFSQGKYAVAHESLLKILKVAPDHMPTLLLAGASEMNLGQIQQAEQHLRKYIESNPNNIYARKLLAQTLLKSSQPADAAAALAPVLKDGSRDAQLLALAGQSYMQVRDFDKASGYLEKAAELAPKAAGVRTSLGLSKLAQGDQARGLKELEMATSLDPKSAEASIALVQTQMGMKQYDKALETIAGMEQRQPDNPQVHNLKGIVLQSKGDSTKARAAFDKAVALQPTFIAAVANLARLDLAQKQPDAAKGRFLKVLEKDKNNIEAMTALAELAMAQKRPEETTSWLEKASNVNPDAVSPALNLGMHYLRIKQPEKTLTLARKLQPANPTNAALLEMLGQAQMASKDTAGALDTYGKLAAVMPKSALAQMRLAGVYQVMKNDASAATHLRRAIDLQPNFIPARLAQIEMAMRSGRGEEALQIAREVQKLDPKAAVGYMLEGDVLMAQQKPALAAHAYEKAQSLGAAPELFAKTLQALGMAGKTKEVKSRGAQWLNQHPDDVRVALMVAESNLASKEFKPAISILERALKAAPNSPLVLNNLAWAYQQEKDPRALATAEQAYKLAGDNPGVMDTLGWLLVEKGDTARGLPLLQKASEKAPTSPEIRYHLGVALHKSGDKQGARREIDKAIAQNIPFNDIEAARALLKTL</sequence>
<protein>
    <submittedName>
        <fullName evidence="10">PEP-CTERM system TPR-repeat protein PrsT</fullName>
    </submittedName>
</protein>
<evidence type="ECO:0000256" key="8">
    <source>
        <dbReference type="PROSITE-ProRule" id="PRU00339"/>
    </source>
</evidence>
<keyword evidence="6" id="KW-0472">Membrane</keyword>
<feature type="repeat" description="TPR" evidence="8">
    <location>
        <begin position="134"/>
        <end position="167"/>
    </location>
</feature>
<feature type="repeat" description="TPR" evidence="8">
    <location>
        <begin position="474"/>
        <end position="507"/>
    </location>
</feature>
<evidence type="ECO:0000256" key="6">
    <source>
        <dbReference type="ARBA" id="ARBA00023136"/>
    </source>
</evidence>
<dbReference type="Pfam" id="PF14559">
    <property type="entry name" value="TPR_19"/>
    <property type="match status" value="5"/>
</dbReference>
<comment type="similarity">
    <text evidence="7">Belongs to the Tom70 family.</text>
</comment>
<dbReference type="Gene3D" id="1.25.40.10">
    <property type="entry name" value="Tetratricopeptide repeat domain"/>
    <property type="match status" value="5"/>
</dbReference>
<evidence type="ECO:0000256" key="7">
    <source>
        <dbReference type="ARBA" id="ARBA00038030"/>
    </source>
</evidence>
<evidence type="ECO:0000256" key="5">
    <source>
        <dbReference type="ARBA" id="ARBA00022989"/>
    </source>
</evidence>
<feature type="repeat" description="TPR" evidence="8">
    <location>
        <begin position="372"/>
        <end position="405"/>
    </location>
</feature>
<evidence type="ECO:0000256" key="9">
    <source>
        <dbReference type="SAM" id="SignalP"/>
    </source>
</evidence>
<dbReference type="Pfam" id="PF13432">
    <property type="entry name" value="TPR_16"/>
    <property type="match status" value="1"/>
</dbReference>
<dbReference type="Proteomes" id="UP001206572">
    <property type="component" value="Unassembled WGS sequence"/>
</dbReference>
<evidence type="ECO:0000256" key="1">
    <source>
        <dbReference type="ARBA" id="ARBA00004167"/>
    </source>
</evidence>
<keyword evidence="3" id="KW-0677">Repeat</keyword>
<comment type="caution">
    <text evidence="10">The sequence shown here is derived from an EMBL/GenBank/DDBJ whole genome shotgun (WGS) entry which is preliminary data.</text>
</comment>
<organism evidence="10 11">
    <name type="scientific">Massilia agri</name>
    <dbReference type="NCBI Taxonomy" id="1886785"/>
    <lineage>
        <taxon>Bacteria</taxon>
        <taxon>Pseudomonadati</taxon>
        <taxon>Pseudomonadota</taxon>
        <taxon>Betaproteobacteria</taxon>
        <taxon>Burkholderiales</taxon>
        <taxon>Oxalobacteraceae</taxon>
        <taxon>Telluria group</taxon>
        <taxon>Massilia</taxon>
    </lineage>
</organism>
<feature type="chain" id="PRO_5047254457" evidence="9">
    <location>
        <begin position="24"/>
        <end position="926"/>
    </location>
</feature>
<keyword evidence="4 8" id="KW-0802">TPR repeat</keyword>
<dbReference type="SUPFAM" id="SSF48452">
    <property type="entry name" value="TPR-like"/>
    <property type="match status" value="4"/>
</dbReference>
<comment type="subcellular location">
    <subcellularLocation>
        <location evidence="1">Membrane</location>
        <topology evidence="1">Single-pass membrane protein</topology>
    </subcellularLocation>
</comment>
<dbReference type="PANTHER" id="PTHR46208">
    <property type="entry name" value="MITOCHONDRIAL IMPORT RECEPTOR SUBUNIT TOM70"/>
    <property type="match status" value="1"/>
</dbReference>
<keyword evidence="2" id="KW-0812">Transmembrane</keyword>
<dbReference type="RefSeq" id="WP_258826645.1">
    <property type="nucleotide sequence ID" value="NZ_JANUHA010000002.1"/>
</dbReference>
<evidence type="ECO:0000256" key="4">
    <source>
        <dbReference type="ARBA" id="ARBA00022803"/>
    </source>
</evidence>
<gene>
    <name evidence="10" type="primary">prsT</name>
    <name evidence="10" type="ORF">NX780_04465</name>
</gene>
<dbReference type="PROSITE" id="PS50005">
    <property type="entry name" value="TPR"/>
    <property type="match status" value="4"/>
</dbReference>
<reference evidence="10 11" key="1">
    <citation type="submission" date="2022-08" db="EMBL/GenBank/DDBJ databases">
        <title>Reclassification of Massilia species as members of the genera Telluria, Duganella, Pseudoduganella, Mokoshia gen. nov. and Zemynaea gen. nov. using orthogonal and non-orthogonal genome-based approaches.</title>
        <authorList>
            <person name="Bowman J.P."/>
        </authorList>
    </citation>
    <scope>NUCLEOTIDE SEQUENCE [LARGE SCALE GENOMIC DNA]</scope>
    <source>
        <strain evidence="10 11">JCM 31661</strain>
    </source>
</reference>
<evidence type="ECO:0000313" key="11">
    <source>
        <dbReference type="Proteomes" id="UP001206572"/>
    </source>
</evidence>
<accession>A0ABT2AII5</accession>
<dbReference type="InterPro" id="IPR019734">
    <property type="entry name" value="TPR_rpt"/>
</dbReference>
<keyword evidence="9" id="KW-0732">Signal</keyword>
<keyword evidence="5" id="KW-1133">Transmembrane helix</keyword>
<feature type="repeat" description="TPR" evidence="8">
    <location>
        <begin position="202"/>
        <end position="235"/>
    </location>
</feature>
<dbReference type="Pfam" id="PF13181">
    <property type="entry name" value="TPR_8"/>
    <property type="match status" value="1"/>
</dbReference>
<dbReference type="EMBL" id="JANUHA010000002">
    <property type="protein sequence ID" value="MCS0595593.1"/>
    <property type="molecule type" value="Genomic_DNA"/>
</dbReference>
<evidence type="ECO:0000256" key="2">
    <source>
        <dbReference type="ARBA" id="ARBA00022692"/>
    </source>
</evidence>
<name>A0ABT2AII5_9BURK</name>
<dbReference type="InterPro" id="IPR014266">
    <property type="entry name" value="PEP-CTERM_TPR_PrsT"/>
</dbReference>
<evidence type="ECO:0000313" key="10">
    <source>
        <dbReference type="EMBL" id="MCS0595593.1"/>
    </source>
</evidence>
<feature type="signal peptide" evidence="9">
    <location>
        <begin position="1"/>
        <end position="23"/>
    </location>
</feature>
<dbReference type="PANTHER" id="PTHR46208:SF1">
    <property type="entry name" value="MITOCHONDRIAL IMPORT RECEPTOR SUBUNIT TOM70"/>
    <property type="match status" value="1"/>
</dbReference>
<dbReference type="NCBIfam" id="TIGR02917">
    <property type="entry name" value="PEP_TPR_lipo"/>
    <property type="match status" value="1"/>
</dbReference>
<dbReference type="PROSITE" id="PS51257">
    <property type="entry name" value="PROKAR_LIPOPROTEIN"/>
    <property type="match status" value="1"/>
</dbReference>
<evidence type="ECO:0000256" key="3">
    <source>
        <dbReference type="ARBA" id="ARBA00022737"/>
    </source>
</evidence>